<dbReference type="Proteomes" id="UP000073601">
    <property type="component" value="Unassembled WGS sequence"/>
</dbReference>
<evidence type="ECO:0000313" key="2">
    <source>
        <dbReference type="Proteomes" id="UP000073601"/>
    </source>
</evidence>
<sequence length="52" mass="6035">MVHALRFVKETNQIKIITVSNTRMMSVDLHIDGGRINFLSSYKEIYPYMVSS</sequence>
<evidence type="ECO:0000313" key="1">
    <source>
        <dbReference type="EMBL" id="CZF86541.1"/>
    </source>
</evidence>
<dbReference type="AlphaFoldDB" id="A0A128FJR6"/>
<accession>A0A128FJR6</accession>
<dbReference type="EMBL" id="FIZY01000069">
    <property type="protein sequence ID" value="CZF86541.1"/>
    <property type="molecule type" value="Genomic_DNA"/>
</dbReference>
<gene>
    <name evidence="1" type="ORF">GMA8713_04575</name>
</gene>
<proteinExistence type="predicted"/>
<name>A0A128FJR6_9GAMM</name>
<protein>
    <submittedName>
        <fullName evidence="1">Uncharacterized protein</fullName>
    </submittedName>
</protein>
<keyword evidence="2" id="KW-1185">Reference proteome</keyword>
<reference evidence="2" key="1">
    <citation type="submission" date="2016-02" db="EMBL/GenBank/DDBJ databases">
        <authorList>
            <person name="Rodrigo-Torres Lidia"/>
            <person name="Arahal R.David."/>
        </authorList>
    </citation>
    <scope>NUCLEOTIDE SEQUENCE [LARGE SCALE GENOMIC DNA]</scope>
    <source>
        <strain evidence="2">CECT 8713</strain>
    </source>
</reference>
<organism evidence="1 2">
    <name type="scientific">Grimontia marina</name>
    <dbReference type="NCBI Taxonomy" id="646534"/>
    <lineage>
        <taxon>Bacteria</taxon>
        <taxon>Pseudomonadati</taxon>
        <taxon>Pseudomonadota</taxon>
        <taxon>Gammaproteobacteria</taxon>
        <taxon>Vibrionales</taxon>
        <taxon>Vibrionaceae</taxon>
        <taxon>Grimontia</taxon>
    </lineage>
</organism>